<dbReference type="PANTHER" id="PTHR43014:SF5">
    <property type="entry name" value="GLUTATHIONE REDUCTASE (NADPH)"/>
    <property type="match status" value="1"/>
</dbReference>
<evidence type="ECO:0000259" key="6">
    <source>
        <dbReference type="Pfam" id="PF07992"/>
    </source>
</evidence>
<reference evidence="8" key="1">
    <citation type="journal article" date="2019" name="Int. J. Syst. Evol. Microbiol.">
        <title>The Global Catalogue of Microorganisms (GCM) 10K type strain sequencing project: providing services to taxonomists for standard genome sequencing and annotation.</title>
        <authorList>
            <consortium name="The Broad Institute Genomics Platform"/>
            <consortium name="The Broad Institute Genome Sequencing Center for Infectious Disease"/>
            <person name="Wu L."/>
            <person name="Ma J."/>
        </authorList>
    </citation>
    <scope>NUCLEOTIDE SEQUENCE [LARGE SCALE GENOMIC DNA]</scope>
    <source>
        <strain evidence="8">IBRC-M 10908</strain>
    </source>
</reference>
<keyword evidence="4" id="KW-0274">FAD</keyword>
<dbReference type="InterPro" id="IPR001100">
    <property type="entry name" value="Pyr_nuc-diS_OxRdtase"/>
</dbReference>
<evidence type="ECO:0000256" key="4">
    <source>
        <dbReference type="ARBA" id="ARBA00022827"/>
    </source>
</evidence>
<dbReference type="PIRSF" id="PIRSF000350">
    <property type="entry name" value="Mercury_reductase_MerA"/>
    <property type="match status" value="1"/>
</dbReference>
<keyword evidence="8" id="KW-1185">Reference proteome</keyword>
<accession>A0ABV8TVG9</accession>
<dbReference type="RefSeq" id="WP_380618734.1">
    <property type="nucleotide sequence ID" value="NZ_JBHSDK010000009.1"/>
</dbReference>
<dbReference type="Gene3D" id="3.30.390.30">
    <property type="match status" value="1"/>
</dbReference>
<comment type="similarity">
    <text evidence="2">Belongs to the class-I pyridine nucleotide-disulfide oxidoreductase family.</text>
</comment>
<evidence type="ECO:0000256" key="1">
    <source>
        <dbReference type="ARBA" id="ARBA00001974"/>
    </source>
</evidence>
<dbReference type="PANTHER" id="PTHR43014">
    <property type="entry name" value="MERCURIC REDUCTASE"/>
    <property type="match status" value="1"/>
</dbReference>
<keyword evidence="7" id="KW-0560">Oxidoreductase</keyword>
<dbReference type="Pfam" id="PF02852">
    <property type="entry name" value="Pyr_redox_dim"/>
    <property type="match status" value="1"/>
</dbReference>
<evidence type="ECO:0000313" key="7">
    <source>
        <dbReference type="EMBL" id="MFC4334740.1"/>
    </source>
</evidence>
<sequence>MAEQFDAIVIGMGPGGEVAASRLIDAGKRVAVVERELIGGECGYWACIPSKTLLRSPEARYESRQAAGLAEPDLDWPALRDYRDAMIRHLDDHRQVQGYEDLGATVVKAGARVVGREPWTVEAGDRTLSAEHLVLATGSAAFRPPIDGLETVDPWTNREATTLTEIPRRAVLVGGSAVGTELGHFLARMGTRVAIVERGPRPLGREEPRVGDLADWHLSQAGVDVRTEARVEAVRKEVGETVVTLDDGREIRTDVLILATGRVPRVDGLGLEDLGVPVERPDGRAGIPVDEHCEVAEFPRLWAVGDVTGVAMFTHVAKYQGRVAADTILGRPRTADYTGVPRVVFAQPEIAAVGLTSEQARNAGMDVVSSEVDLTAALAKPWTFDTEPAGTLGLVADRRRRVLVGAWAVSPMAGEFIHTAATAVRAELPIDVLLDGIAQFPSYNEGFLAAAEQLDLD</sequence>
<dbReference type="EMBL" id="JBHSDK010000009">
    <property type="protein sequence ID" value="MFC4334740.1"/>
    <property type="molecule type" value="Genomic_DNA"/>
</dbReference>
<dbReference type="SUPFAM" id="SSF55424">
    <property type="entry name" value="FAD/NAD-linked reductases, dimerisation (C-terminal) domain"/>
    <property type="match status" value="1"/>
</dbReference>
<evidence type="ECO:0000256" key="2">
    <source>
        <dbReference type="ARBA" id="ARBA00007532"/>
    </source>
</evidence>
<organism evidence="7 8">
    <name type="scientific">Salininema proteolyticum</name>
    <dbReference type="NCBI Taxonomy" id="1607685"/>
    <lineage>
        <taxon>Bacteria</taxon>
        <taxon>Bacillati</taxon>
        <taxon>Actinomycetota</taxon>
        <taxon>Actinomycetes</taxon>
        <taxon>Glycomycetales</taxon>
        <taxon>Glycomycetaceae</taxon>
        <taxon>Salininema</taxon>
    </lineage>
</organism>
<dbReference type="InterPro" id="IPR016156">
    <property type="entry name" value="FAD/NAD-linked_Rdtase_dimer_sf"/>
</dbReference>
<dbReference type="InterPro" id="IPR023753">
    <property type="entry name" value="FAD/NAD-binding_dom"/>
</dbReference>
<dbReference type="GO" id="GO:0016491">
    <property type="term" value="F:oxidoreductase activity"/>
    <property type="evidence" value="ECO:0007669"/>
    <property type="project" value="UniProtKB-KW"/>
</dbReference>
<evidence type="ECO:0000259" key="5">
    <source>
        <dbReference type="Pfam" id="PF02852"/>
    </source>
</evidence>
<gene>
    <name evidence="7" type="ORF">ACFPET_05975</name>
</gene>
<evidence type="ECO:0000256" key="3">
    <source>
        <dbReference type="ARBA" id="ARBA00022630"/>
    </source>
</evidence>
<dbReference type="InterPro" id="IPR004099">
    <property type="entry name" value="Pyr_nucl-diS_OxRdtase_dimer"/>
</dbReference>
<feature type="domain" description="FAD/NAD(P)-binding" evidence="6">
    <location>
        <begin position="6"/>
        <end position="321"/>
    </location>
</feature>
<dbReference type="Gene3D" id="3.50.50.60">
    <property type="entry name" value="FAD/NAD(P)-binding domain"/>
    <property type="match status" value="2"/>
</dbReference>
<dbReference type="Proteomes" id="UP001595823">
    <property type="component" value="Unassembled WGS sequence"/>
</dbReference>
<protein>
    <submittedName>
        <fullName evidence="7">Dihydrolipoyl dehydrogenase family protein</fullName>
        <ecNumber evidence="7">1.-.-.-</ecNumber>
    </submittedName>
</protein>
<name>A0ABV8TVG9_9ACTN</name>
<dbReference type="PRINTS" id="PR00411">
    <property type="entry name" value="PNDRDTASEI"/>
</dbReference>
<comment type="caution">
    <text evidence="7">The sequence shown here is derived from an EMBL/GenBank/DDBJ whole genome shotgun (WGS) entry which is preliminary data.</text>
</comment>
<dbReference type="SUPFAM" id="SSF51905">
    <property type="entry name" value="FAD/NAD(P)-binding domain"/>
    <property type="match status" value="1"/>
</dbReference>
<dbReference type="EC" id="1.-.-.-" evidence="7"/>
<feature type="domain" description="Pyridine nucleotide-disulphide oxidoreductase dimerisation" evidence="5">
    <location>
        <begin position="340"/>
        <end position="449"/>
    </location>
</feature>
<keyword evidence="3" id="KW-0285">Flavoprotein</keyword>
<dbReference type="InterPro" id="IPR036188">
    <property type="entry name" value="FAD/NAD-bd_sf"/>
</dbReference>
<dbReference type="Pfam" id="PF07992">
    <property type="entry name" value="Pyr_redox_2"/>
    <property type="match status" value="1"/>
</dbReference>
<proteinExistence type="inferred from homology"/>
<dbReference type="PRINTS" id="PR00368">
    <property type="entry name" value="FADPNR"/>
</dbReference>
<evidence type="ECO:0000313" key="8">
    <source>
        <dbReference type="Proteomes" id="UP001595823"/>
    </source>
</evidence>
<comment type="cofactor">
    <cofactor evidence="1">
        <name>FAD</name>
        <dbReference type="ChEBI" id="CHEBI:57692"/>
    </cofactor>
</comment>